<evidence type="ECO:0000313" key="1">
    <source>
        <dbReference type="EMBL" id="RCH84140.1"/>
    </source>
</evidence>
<proteinExistence type="predicted"/>
<dbReference type="EMBL" id="PJQL01002450">
    <property type="protein sequence ID" value="RCH84140.1"/>
    <property type="molecule type" value="Genomic_DNA"/>
</dbReference>
<evidence type="ECO:0000313" key="2">
    <source>
        <dbReference type="Proteomes" id="UP000252139"/>
    </source>
</evidence>
<dbReference type="AlphaFoldDB" id="A0A367J2J7"/>
<dbReference type="OrthoDB" id="2254071at2759"/>
<feature type="non-terminal residue" evidence="1">
    <location>
        <position position="479"/>
    </location>
</feature>
<reference evidence="1 2" key="1">
    <citation type="journal article" date="2018" name="G3 (Bethesda)">
        <title>Phylogenetic and Phylogenomic Definition of Rhizopus Species.</title>
        <authorList>
            <person name="Gryganskyi A.P."/>
            <person name="Golan J."/>
            <person name="Dolatabadi S."/>
            <person name="Mondo S."/>
            <person name="Robb S."/>
            <person name="Idnurm A."/>
            <person name="Muszewska A."/>
            <person name="Steczkiewicz K."/>
            <person name="Masonjones S."/>
            <person name="Liao H.L."/>
            <person name="Gajdeczka M.T."/>
            <person name="Anike F."/>
            <person name="Vuek A."/>
            <person name="Anishchenko I.M."/>
            <person name="Voigt K."/>
            <person name="de Hoog G.S."/>
            <person name="Smith M.E."/>
            <person name="Heitman J."/>
            <person name="Vilgalys R."/>
            <person name="Stajich J.E."/>
        </authorList>
    </citation>
    <scope>NUCLEOTIDE SEQUENCE [LARGE SCALE GENOMIC DNA]</scope>
    <source>
        <strain evidence="1 2">CBS 357.93</strain>
    </source>
</reference>
<organism evidence="1 2">
    <name type="scientific">Rhizopus azygosporus</name>
    <name type="common">Rhizopus microsporus var. azygosporus</name>
    <dbReference type="NCBI Taxonomy" id="86630"/>
    <lineage>
        <taxon>Eukaryota</taxon>
        <taxon>Fungi</taxon>
        <taxon>Fungi incertae sedis</taxon>
        <taxon>Mucoromycota</taxon>
        <taxon>Mucoromycotina</taxon>
        <taxon>Mucoromycetes</taxon>
        <taxon>Mucorales</taxon>
        <taxon>Mucorineae</taxon>
        <taxon>Rhizopodaceae</taxon>
        <taxon>Rhizopus</taxon>
    </lineage>
</organism>
<sequence length="479" mass="56435">MATTTPKKPTLDKLKGGLILTNEQREKYEIEDGLLLNEVRDWSNIKKLIESYFQANKDTWIETADEFAQILIKTFDDLSDKNNNSYKGQDACLQRYSTMKKKERSLMRQSRSTAVMLAEEQSQNLEEEAQIRVQRKRKHVDEENIIYHGPDHQEDTCQSPQSFDSVERHPQVQSYYDYFADDHHEKWTITTENSWISINGMNITEAMHKYRYESYRAAKLLYSISPERILSLSFIFVFDPDEIQGFIKNCENEIIFIRNELNLFTQRRTPDEAVIITNTLDNLSVNKDDCNRYIAVTHGAYYDEDMEMTTYYNVISAFHQYTSILHDHHTEPDHNSYEFFTQEIFKSSVYTKHKISKPLEGCSKYIPDFKLSFEYQKEKFADLFIMEIKKDDKDCTPDADDIIKINLELQVMLNQLILLNVAEPVAYGIVIKEHESKIYQMTFKNGIYISYVTERFYLPRNAKDVCLVPRVITIFLTLK</sequence>
<protein>
    <submittedName>
        <fullName evidence="1">Uncharacterized protein</fullName>
    </submittedName>
</protein>
<name>A0A367J2J7_RHIAZ</name>
<dbReference type="Proteomes" id="UP000252139">
    <property type="component" value="Unassembled WGS sequence"/>
</dbReference>
<comment type="caution">
    <text evidence="1">The sequence shown here is derived from an EMBL/GenBank/DDBJ whole genome shotgun (WGS) entry which is preliminary data.</text>
</comment>
<keyword evidence="2" id="KW-1185">Reference proteome</keyword>
<gene>
    <name evidence="1" type="ORF">CU097_005884</name>
</gene>
<accession>A0A367J2J7</accession>